<gene>
    <name evidence="8" type="ORF">J2S23_002103</name>
</gene>
<dbReference type="EC" id="6.3.2.12" evidence="8"/>
<dbReference type="GO" id="GO:0004326">
    <property type="term" value="F:tetrahydrofolylpolyglutamate synthase activity"/>
    <property type="evidence" value="ECO:0007669"/>
    <property type="project" value="UniProtKB-EC"/>
</dbReference>
<dbReference type="PIRSF" id="PIRSF001563">
    <property type="entry name" value="Folylpolyglu_synth"/>
    <property type="match status" value="1"/>
</dbReference>
<evidence type="ECO:0000256" key="5">
    <source>
        <dbReference type="ARBA" id="ARBA00022840"/>
    </source>
</evidence>
<evidence type="ECO:0000256" key="3">
    <source>
        <dbReference type="ARBA" id="ARBA00022723"/>
    </source>
</evidence>
<dbReference type="GO" id="GO:0008841">
    <property type="term" value="F:dihydrofolate synthase activity"/>
    <property type="evidence" value="ECO:0007669"/>
    <property type="project" value="UniProtKB-EC"/>
</dbReference>
<evidence type="ECO:0000256" key="6">
    <source>
        <dbReference type="ARBA" id="ARBA00022842"/>
    </source>
</evidence>
<dbReference type="InterPro" id="IPR036565">
    <property type="entry name" value="Mur-like_cat_sf"/>
</dbReference>
<dbReference type="Gene3D" id="3.90.190.20">
    <property type="entry name" value="Mur ligase, C-terminal domain"/>
    <property type="match status" value="1"/>
</dbReference>
<evidence type="ECO:0000256" key="1">
    <source>
        <dbReference type="ARBA" id="ARBA00008276"/>
    </source>
</evidence>
<dbReference type="EC" id="6.3.2.17" evidence="8"/>
<dbReference type="SUPFAM" id="SSF53244">
    <property type="entry name" value="MurD-like peptide ligases, peptide-binding domain"/>
    <property type="match status" value="1"/>
</dbReference>
<keyword evidence="6" id="KW-0460">Magnesium</keyword>
<keyword evidence="9" id="KW-1185">Reference proteome</keyword>
<keyword evidence="3" id="KW-0479">Metal-binding</keyword>
<comment type="caution">
    <text evidence="8">The sequence shown here is derived from an EMBL/GenBank/DDBJ whole genome shotgun (WGS) entry which is preliminary data.</text>
</comment>
<accession>A0ABT9YU60</accession>
<proteinExistence type="inferred from homology"/>
<evidence type="ECO:0000313" key="9">
    <source>
        <dbReference type="Proteomes" id="UP001223079"/>
    </source>
</evidence>
<protein>
    <submittedName>
        <fullName evidence="8">Dihydrofolate synthase/folylpolyglutamate synthase</fullName>
        <ecNumber evidence="8">6.3.2.12</ecNumber>
        <ecNumber evidence="8">6.3.2.17</ecNumber>
    </submittedName>
</protein>
<evidence type="ECO:0000256" key="4">
    <source>
        <dbReference type="ARBA" id="ARBA00022741"/>
    </source>
</evidence>
<dbReference type="SUPFAM" id="SSF53623">
    <property type="entry name" value="MurD-like peptide ligases, catalytic domain"/>
    <property type="match status" value="1"/>
</dbReference>
<dbReference type="Gene3D" id="3.40.1190.10">
    <property type="entry name" value="Mur-like, catalytic domain"/>
    <property type="match status" value="1"/>
</dbReference>
<evidence type="ECO:0000313" key="8">
    <source>
        <dbReference type="EMBL" id="MDQ0223526.1"/>
    </source>
</evidence>
<dbReference type="EMBL" id="JAUSTM010000033">
    <property type="protein sequence ID" value="MDQ0223526.1"/>
    <property type="molecule type" value="Genomic_DNA"/>
</dbReference>
<dbReference type="InterPro" id="IPR036615">
    <property type="entry name" value="Mur_ligase_C_dom_sf"/>
</dbReference>
<evidence type="ECO:0000256" key="2">
    <source>
        <dbReference type="ARBA" id="ARBA00022598"/>
    </source>
</evidence>
<sequence>MNQPKTYEDCLEWIHGKLKFGIKPGLKRMTWMLEQLDNPQHKIRAVHIVGTNGKGSTVANLQRIFTGSSYRVGSFTSPFIIDFRERISIDGEMISKEELIALVEAVYSIVERLPKETGHEPATEFEIITVMMFYYFAEINPVDIVLVEAGLGGRLDSTNVFTPLLTLCPSIGLDHQAILGETHEAIAREKAGAIKPGVPFIFATDKESVRAVFKEIAHHLKAPLYEAGQQFSLSNGIYHDEVGYAIEDISVGLPGAHQISNASLAIKASLLLKETFPKVTETTIRNGLAQTKWVGRTELIAPNLMIDGAHNDESVKALCDLLASRYENKLIHILFAAIEGKPVNSMLEQLGALGQVTVTTFDYPKALPVEAYPKEWPREADYRNWLAHWEFSSSDDFYLITGSLYFISEIRAILIPHDRY</sequence>
<dbReference type="InterPro" id="IPR001645">
    <property type="entry name" value="Folylpolyglutamate_synth"/>
</dbReference>
<evidence type="ECO:0000256" key="7">
    <source>
        <dbReference type="PIRNR" id="PIRNR001563"/>
    </source>
</evidence>
<keyword evidence="4 7" id="KW-0547">Nucleotide-binding</keyword>
<name>A0ABT9YU60_9STRE</name>
<dbReference type="Proteomes" id="UP001223079">
    <property type="component" value="Unassembled WGS sequence"/>
</dbReference>
<dbReference type="PANTHER" id="PTHR11136">
    <property type="entry name" value="FOLYLPOLYGLUTAMATE SYNTHASE-RELATED"/>
    <property type="match status" value="1"/>
</dbReference>
<dbReference type="NCBIfam" id="TIGR01499">
    <property type="entry name" value="folC"/>
    <property type="match status" value="1"/>
</dbReference>
<organism evidence="8 9">
    <name type="scientific">Streptococcus moroccensis</name>
    <dbReference type="NCBI Taxonomy" id="1451356"/>
    <lineage>
        <taxon>Bacteria</taxon>
        <taxon>Bacillati</taxon>
        <taxon>Bacillota</taxon>
        <taxon>Bacilli</taxon>
        <taxon>Lactobacillales</taxon>
        <taxon>Streptococcaceae</taxon>
        <taxon>Streptococcus</taxon>
    </lineage>
</organism>
<reference evidence="8 9" key="1">
    <citation type="submission" date="2023-07" db="EMBL/GenBank/DDBJ databases">
        <title>Genomic Encyclopedia of Type Strains, Phase IV (KMG-IV): sequencing the most valuable type-strain genomes for metagenomic binning, comparative biology and taxonomic classification.</title>
        <authorList>
            <person name="Goeker M."/>
        </authorList>
    </citation>
    <scope>NUCLEOTIDE SEQUENCE [LARGE SCALE GENOMIC DNA]</scope>
    <source>
        <strain evidence="8 9">DSM 105143</strain>
    </source>
</reference>
<dbReference type="PANTHER" id="PTHR11136:SF0">
    <property type="entry name" value="DIHYDROFOLATE SYNTHETASE-RELATED"/>
    <property type="match status" value="1"/>
</dbReference>
<keyword evidence="2 7" id="KW-0436">Ligase</keyword>
<dbReference type="RefSeq" id="WP_307122667.1">
    <property type="nucleotide sequence ID" value="NZ_JAUSTM010000033.1"/>
</dbReference>
<comment type="similarity">
    <text evidence="1 7">Belongs to the folylpolyglutamate synthase family.</text>
</comment>
<keyword evidence="5 7" id="KW-0067">ATP-binding</keyword>